<dbReference type="RefSeq" id="WP_329955684.1">
    <property type="nucleotide sequence ID" value="NZ_AP024086.1"/>
</dbReference>
<evidence type="ECO:0000313" key="10">
    <source>
        <dbReference type="EMBL" id="BCL60906.1"/>
    </source>
</evidence>
<dbReference type="FunFam" id="3.40.50.300:FF:000006">
    <property type="entry name" value="DNA-binding transcriptional regulator NtrC"/>
    <property type="match status" value="1"/>
</dbReference>
<dbReference type="PROSITE" id="PS00675">
    <property type="entry name" value="SIGMA54_INTERACT_1"/>
    <property type="match status" value="1"/>
</dbReference>
<feature type="domain" description="Response regulatory" evidence="9">
    <location>
        <begin position="5"/>
        <end position="119"/>
    </location>
</feature>
<dbReference type="InterPro" id="IPR025662">
    <property type="entry name" value="Sigma_54_int_dom_ATP-bd_1"/>
</dbReference>
<dbReference type="Pfam" id="PF25601">
    <property type="entry name" value="AAA_lid_14"/>
    <property type="match status" value="1"/>
</dbReference>
<dbReference type="GO" id="GO:0043565">
    <property type="term" value="F:sequence-specific DNA binding"/>
    <property type="evidence" value="ECO:0007669"/>
    <property type="project" value="InterPro"/>
</dbReference>
<keyword evidence="2" id="KW-0547">Nucleotide-binding</keyword>
<keyword evidence="11" id="KW-1185">Reference proteome</keyword>
<proteinExistence type="predicted"/>
<dbReference type="PANTHER" id="PTHR32071:SF113">
    <property type="entry name" value="ALGINATE BIOSYNTHESIS TRANSCRIPTIONAL REGULATORY PROTEIN ALGB"/>
    <property type="match status" value="1"/>
</dbReference>
<evidence type="ECO:0000256" key="5">
    <source>
        <dbReference type="ARBA" id="ARBA00023015"/>
    </source>
</evidence>
<feature type="modified residue" description="4-aspartylphosphate" evidence="7">
    <location>
        <position position="54"/>
    </location>
</feature>
<dbReference type="CDD" id="cd00009">
    <property type="entry name" value="AAA"/>
    <property type="match status" value="1"/>
</dbReference>
<gene>
    <name evidence="10" type="ORF">DGMP_15990</name>
</gene>
<dbReference type="InterPro" id="IPR058031">
    <property type="entry name" value="AAA_lid_NorR"/>
</dbReference>
<keyword evidence="3" id="KW-0067">ATP-binding</keyword>
<dbReference type="InterPro" id="IPR003593">
    <property type="entry name" value="AAA+_ATPase"/>
</dbReference>
<evidence type="ECO:0000256" key="3">
    <source>
        <dbReference type="ARBA" id="ARBA00022840"/>
    </source>
</evidence>
<evidence type="ECO:0000313" key="11">
    <source>
        <dbReference type="Proteomes" id="UP000826725"/>
    </source>
</evidence>
<dbReference type="AlphaFoldDB" id="A0A8D5JRC1"/>
<dbReference type="SMART" id="SM00448">
    <property type="entry name" value="REC"/>
    <property type="match status" value="1"/>
</dbReference>
<feature type="domain" description="Sigma-54 factor interaction" evidence="8">
    <location>
        <begin position="144"/>
        <end position="373"/>
    </location>
</feature>
<organism evidence="10 11">
    <name type="scientific">Desulfomarina profundi</name>
    <dbReference type="NCBI Taxonomy" id="2772557"/>
    <lineage>
        <taxon>Bacteria</taxon>
        <taxon>Pseudomonadati</taxon>
        <taxon>Thermodesulfobacteriota</taxon>
        <taxon>Desulfobulbia</taxon>
        <taxon>Desulfobulbales</taxon>
        <taxon>Desulfobulbaceae</taxon>
        <taxon>Desulfomarina</taxon>
    </lineage>
</organism>
<name>A0A8D5JRC1_9BACT</name>
<protein>
    <submittedName>
        <fullName evidence="10">Acetoacetate metabolism regulatory protein AtoC</fullName>
    </submittedName>
</protein>
<dbReference type="GO" id="GO:0006355">
    <property type="term" value="P:regulation of DNA-templated transcription"/>
    <property type="evidence" value="ECO:0007669"/>
    <property type="project" value="InterPro"/>
</dbReference>
<evidence type="ECO:0000256" key="7">
    <source>
        <dbReference type="PROSITE-ProRule" id="PRU00169"/>
    </source>
</evidence>
<dbReference type="InterPro" id="IPR001789">
    <property type="entry name" value="Sig_transdc_resp-reg_receiver"/>
</dbReference>
<evidence type="ECO:0000256" key="6">
    <source>
        <dbReference type="ARBA" id="ARBA00023163"/>
    </source>
</evidence>
<keyword evidence="5" id="KW-0805">Transcription regulation</keyword>
<dbReference type="Proteomes" id="UP000826725">
    <property type="component" value="Chromosome"/>
</dbReference>
<reference evidence="10" key="1">
    <citation type="submission" date="2020-09" db="EMBL/GenBank/DDBJ databases">
        <title>Desulfogranum mesoprofundum gen. nov., sp. nov., a novel mesophilic, sulfate-reducing chemolithoautotroph isolated from a deep-sea hydrothermal vent chimney in the Suiyo Seamount.</title>
        <authorList>
            <person name="Hashimoto Y."/>
            <person name="Nakagawa S."/>
        </authorList>
    </citation>
    <scope>NUCLEOTIDE SEQUENCE</scope>
    <source>
        <strain evidence="10">KT2</strain>
    </source>
</reference>
<dbReference type="GO" id="GO:0000160">
    <property type="term" value="P:phosphorelay signal transduction system"/>
    <property type="evidence" value="ECO:0007669"/>
    <property type="project" value="UniProtKB-KW"/>
</dbReference>
<dbReference type="InterPro" id="IPR002197">
    <property type="entry name" value="HTH_Fis"/>
</dbReference>
<dbReference type="PROSITE" id="PS50045">
    <property type="entry name" value="SIGMA54_INTERACT_4"/>
    <property type="match status" value="1"/>
</dbReference>
<evidence type="ECO:0000256" key="2">
    <source>
        <dbReference type="ARBA" id="ARBA00022741"/>
    </source>
</evidence>
<dbReference type="GO" id="GO:0005524">
    <property type="term" value="F:ATP binding"/>
    <property type="evidence" value="ECO:0007669"/>
    <property type="project" value="UniProtKB-KW"/>
</dbReference>
<keyword evidence="4" id="KW-0902">Two-component regulatory system</keyword>
<dbReference type="KEGG" id="dbk:DGMP_15990"/>
<dbReference type="Pfam" id="PF02954">
    <property type="entry name" value="HTH_8"/>
    <property type="match status" value="1"/>
</dbReference>
<dbReference type="PROSITE" id="PS50110">
    <property type="entry name" value="RESPONSE_REGULATORY"/>
    <property type="match status" value="1"/>
</dbReference>
<accession>A0A8D5JRC1</accession>
<dbReference type="PANTHER" id="PTHR32071">
    <property type="entry name" value="TRANSCRIPTIONAL REGULATORY PROTEIN"/>
    <property type="match status" value="1"/>
</dbReference>
<evidence type="ECO:0000256" key="1">
    <source>
        <dbReference type="ARBA" id="ARBA00022553"/>
    </source>
</evidence>
<dbReference type="FunFam" id="3.40.50.2300:FF:000018">
    <property type="entry name" value="DNA-binding transcriptional regulator NtrC"/>
    <property type="match status" value="1"/>
</dbReference>
<evidence type="ECO:0000259" key="9">
    <source>
        <dbReference type="PROSITE" id="PS50110"/>
    </source>
</evidence>
<dbReference type="Pfam" id="PF00158">
    <property type="entry name" value="Sigma54_activat"/>
    <property type="match status" value="1"/>
</dbReference>
<evidence type="ECO:0000259" key="8">
    <source>
        <dbReference type="PROSITE" id="PS50045"/>
    </source>
</evidence>
<dbReference type="InterPro" id="IPR002078">
    <property type="entry name" value="Sigma_54_int"/>
</dbReference>
<dbReference type="Pfam" id="PF00072">
    <property type="entry name" value="Response_reg"/>
    <property type="match status" value="1"/>
</dbReference>
<dbReference type="SMART" id="SM00382">
    <property type="entry name" value="AAA"/>
    <property type="match status" value="1"/>
</dbReference>
<sequence>MSMHSILIVDDEPNYLVVLSELLRDEGFEVFTGSGGEEGLGIVQDVDLDVVVTDMQMPGMNGLQFMLKIKEKRPNLPVIVVTAFAEVDRAVEAMQAGAFSYLAKPFSNDELIVNLRKAAHHYSILRENTRLRDEIRGRAGFGGMVGKNPKMLAVYKLIEKVAPTDASVLITGESGTGKELVAKAIHMHSPREAEPFIAVNCAALSEGLLESELFGHEKGAFTGAVAMRKGRFELAHRGTLFLDEVGEIPLPLQSKLLRVLQERKFERVGGGKTLEVDVRILSASNRDLREEVASGRFREDLFYRLNVIPVNLPALRERMDDMKLLVEFFMERFKKSLNRSELKISPSAMALLMKLPWEGNIRELENTIERAAILCSGDVIEAEDVQPDSLYMEKKSAWEKDVDINQLIPDELTLNEVLYTIEEKMLKRALAETENIQARAAEKLGITKSLLQYKMKKYGIKKKK</sequence>
<evidence type="ECO:0000256" key="4">
    <source>
        <dbReference type="ARBA" id="ARBA00023012"/>
    </source>
</evidence>
<keyword evidence="1 7" id="KW-0597">Phosphoprotein</keyword>
<dbReference type="EMBL" id="AP024086">
    <property type="protein sequence ID" value="BCL60906.1"/>
    <property type="molecule type" value="Genomic_DNA"/>
</dbReference>
<keyword evidence="6" id="KW-0804">Transcription</keyword>